<comment type="caution">
    <text evidence="1">The sequence shown here is derived from an EMBL/GenBank/DDBJ whole genome shotgun (WGS) entry which is preliminary data.</text>
</comment>
<protein>
    <submittedName>
        <fullName evidence="1">Uncharacterized protein</fullName>
    </submittedName>
</protein>
<proteinExistence type="predicted"/>
<keyword evidence="2" id="KW-1185">Reference proteome</keyword>
<evidence type="ECO:0000313" key="2">
    <source>
        <dbReference type="Proteomes" id="UP000183700"/>
    </source>
</evidence>
<name>A0A1L8SK86_9ENTE</name>
<accession>A0A1L8SK86</accession>
<reference evidence="1 2" key="1">
    <citation type="submission" date="2014-12" db="EMBL/GenBank/DDBJ databases">
        <title>Draft genome sequences of 29 type strains of Enterococci.</title>
        <authorList>
            <person name="Zhong Z."/>
            <person name="Sun Z."/>
            <person name="Liu W."/>
            <person name="Zhang W."/>
            <person name="Zhang H."/>
        </authorList>
    </citation>
    <scope>NUCLEOTIDE SEQUENCE [LARGE SCALE GENOMIC DNA]</scope>
    <source>
        <strain evidence="1 2">DSM 22802</strain>
    </source>
</reference>
<dbReference type="Proteomes" id="UP000183700">
    <property type="component" value="Unassembled WGS sequence"/>
</dbReference>
<evidence type="ECO:0000313" key="1">
    <source>
        <dbReference type="EMBL" id="OJG32381.1"/>
    </source>
</evidence>
<dbReference type="EMBL" id="JXKM01000027">
    <property type="protein sequence ID" value="OJG32381.1"/>
    <property type="molecule type" value="Genomic_DNA"/>
</dbReference>
<organism evidence="1 2">
    <name type="scientific">Enterococcus devriesei</name>
    <dbReference type="NCBI Taxonomy" id="319970"/>
    <lineage>
        <taxon>Bacteria</taxon>
        <taxon>Bacillati</taxon>
        <taxon>Bacillota</taxon>
        <taxon>Bacilli</taxon>
        <taxon>Lactobacillales</taxon>
        <taxon>Enterococcaceae</taxon>
        <taxon>Enterococcus</taxon>
    </lineage>
</organism>
<dbReference type="AlphaFoldDB" id="A0A1L8SK86"/>
<sequence>MIALSKNVIQITEYDGFSDEFQRSYLLNNMDKGGIVFTEMQTSQAMARIGQLNTTKKIHVDVYNLSSKMTDLSKVY</sequence>
<gene>
    <name evidence="1" type="ORF">RV00_GL001556</name>
</gene>